<dbReference type="EMBL" id="SOFM01000046">
    <property type="protein sequence ID" value="TFC00475.1"/>
    <property type="molecule type" value="Genomic_DNA"/>
</dbReference>
<dbReference type="Proteomes" id="UP000297643">
    <property type="component" value="Unassembled WGS sequence"/>
</dbReference>
<sequence length="69" mass="8394">MFERSRRMFERSRRMFERSRRRFERSRRMAEKRAQVTERVDYWRLAIEASAQSHVGCRWAGVGAGDRAL</sequence>
<evidence type="ECO:0000313" key="1">
    <source>
        <dbReference type="EMBL" id="TFC00475.1"/>
    </source>
</evidence>
<dbReference type="AlphaFoldDB" id="A0A4R8W1J9"/>
<keyword evidence="2" id="KW-1185">Reference proteome</keyword>
<accession>A0A4R8W1J9</accession>
<evidence type="ECO:0000313" key="2">
    <source>
        <dbReference type="Proteomes" id="UP000297643"/>
    </source>
</evidence>
<organism evidence="1 2">
    <name type="scientific">Cryobacterium mannosilyticum</name>
    <dbReference type="NCBI Taxonomy" id="1259190"/>
    <lineage>
        <taxon>Bacteria</taxon>
        <taxon>Bacillati</taxon>
        <taxon>Actinomycetota</taxon>
        <taxon>Actinomycetes</taxon>
        <taxon>Micrococcales</taxon>
        <taxon>Microbacteriaceae</taxon>
        <taxon>Cryobacterium</taxon>
    </lineage>
</organism>
<dbReference type="Gene3D" id="6.10.250.1010">
    <property type="match status" value="1"/>
</dbReference>
<name>A0A4R8W1J9_9MICO</name>
<comment type="caution">
    <text evidence="1">The sequence shown here is derived from an EMBL/GenBank/DDBJ whole genome shotgun (WGS) entry which is preliminary data.</text>
</comment>
<reference evidence="1 2" key="1">
    <citation type="submission" date="2019-03" db="EMBL/GenBank/DDBJ databases">
        <title>Genomics of glacier-inhabiting Cryobacterium strains.</title>
        <authorList>
            <person name="Liu Q."/>
            <person name="Xin Y.-H."/>
        </authorList>
    </citation>
    <scope>NUCLEOTIDE SEQUENCE [LARGE SCALE GENOMIC DNA]</scope>
    <source>
        <strain evidence="1 2">RHLT2-21</strain>
    </source>
</reference>
<feature type="non-terminal residue" evidence="1">
    <location>
        <position position="69"/>
    </location>
</feature>
<protein>
    <submittedName>
        <fullName evidence="1">Uncharacterized protein</fullName>
    </submittedName>
</protein>
<gene>
    <name evidence="1" type="ORF">E3O32_15055</name>
</gene>
<proteinExistence type="predicted"/>